<sequence>MPASAVFDLHCDTLTAFMDPTRCRDTLDDPLSSFALSKIPQGVSWCQCCAIFIPDGLTPKEAEGYYAFHQRSFIRQMGCLSSQVLSCRTADDICQAWDCGKAAVILTVENGAALGGRLERIERLARDGVRMMTLTWNGENELGSGHETDRGLSSFGKAAVQELERQGILVDVSHLNDQGFEDLLDISEKPFVASHSNARSVCGHRRNLTDWQIREMAARGCLIGLNYYSPFLRSDGCPAGLEDLYRHAAHFLDLGAENCLALGSDFDGADLPPCLDSPIKAAGLWDYLTGRRIPPTLVQKIMYQNALNFFRAGL</sequence>
<comment type="caution">
    <text evidence="1">The sequence shown here is derived from an EMBL/GenBank/DDBJ whole genome shotgun (WGS) entry which is preliminary data.</text>
</comment>
<dbReference type="RefSeq" id="WP_186852710.1">
    <property type="nucleotide sequence ID" value="NZ_JACOPO010000004.1"/>
</dbReference>
<dbReference type="InterPro" id="IPR032466">
    <property type="entry name" value="Metal_Hydrolase"/>
</dbReference>
<accession>A0A8J6IY04</accession>
<dbReference type="GO" id="GO:0070573">
    <property type="term" value="F:metallodipeptidase activity"/>
    <property type="evidence" value="ECO:0007669"/>
    <property type="project" value="InterPro"/>
</dbReference>
<organism evidence="1 2">
    <name type="scientific">Flintibacter hominis</name>
    <dbReference type="NCBI Taxonomy" id="2763048"/>
    <lineage>
        <taxon>Bacteria</taxon>
        <taxon>Bacillati</taxon>
        <taxon>Bacillota</taxon>
        <taxon>Clostridia</taxon>
        <taxon>Eubacteriales</taxon>
        <taxon>Flintibacter</taxon>
    </lineage>
</organism>
<dbReference type="SUPFAM" id="SSF51556">
    <property type="entry name" value="Metallo-dependent hydrolases"/>
    <property type="match status" value="1"/>
</dbReference>
<dbReference type="PANTHER" id="PTHR10443">
    <property type="entry name" value="MICROSOMAL DIPEPTIDASE"/>
    <property type="match status" value="1"/>
</dbReference>
<gene>
    <name evidence="1" type="ORF">H8S11_07475</name>
</gene>
<dbReference type="PROSITE" id="PS51365">
    <property type="entry name" value="RENAL_DIPEPTIDASE_2"/>
    <property type="match status" value="1"/>
</dbReference>
<evidence type="ECO:0000313" key="1">
    <source>
        <dbReference type="EMBL" id="MBC5722650.1"/>
    </source>
</evidence>
<dbReference type="PANTHER" id="PTHR10443:SF12">
    <property type="entry name" value="DIPEPTIDASE"/>
    <property type="match status" value="1"/>
</dbReference>
<keyword evidence="2" id="KW-1185">Reference proteome</keyword>
<dbReference type="EMBL" id="JACOPO010000004">
    <property type="protein sequence ID" value="MBC5722650.1"/>
    <property type="molecule type" value="Genomic_DNA"/>
</dbReference>
<reference evidence="1" key="1">
    <citation type="submission" date="2020-08" db="EMBL/GenBank/DDBJ databases">
        <title>Genome public.</title>
        <authorList>
            <person name="Liu C."/>
            <person name="Sun Q."/>
        </authorList>
    </citation>
    <scope>NUCLEOTIDE SEQUENCE</scope>
    <source>
        <strain evidence="1">NSJ-23</strain>
    </source>
</reference>
<dbReference type="GO" id="GO:0006508">
    <property type="term" value="P:proteolysis"/>
    <property type="evidence" value="ECO:0007669"/>
    <property type="project" value="InterPro"/>
</dbReference>
<evidence type="ECO:0000313" key="2">
    <source>
        <dbReference type="Proteomes" id="UP000628736"/>
    </source>
</evidence>
<dbReference type="InterPro" id="IPR008257">
    <property type="entry name" value="Pept_M19"/>
</dbReference>
<proteinExistence type="predicted"/>
<dbReference type="Pfam" id="PF01244">
    <property type="entry name" value="Peptidase_M19"/>
    <property type="match status" value="1"/>
</dbReference>
<dbReference type="AlphaFoldDB" id="A0A8J6IY04"/>
<dbReference type="Proteomes" id="UP000628736">
    <property type="component" value="Unassembled WGS sequence"/>
</dbReference>
<dbReference type="Gene3D" id="3.20.20.140">
    <property type="entry name" value="Metal-dependent hydrolases"/>
    <property type="match status" value="1"/>
</dbReference>
<protein>
    <submittedName>
        <fullName evidence="1">Membrane dipeptidase</fullName>
    </submittedName>
</protein>
<name>A0A8J6IY04_9FIRM</name>